<sequence>MAFVHNGYQYHCNHTDKDERGIPFRRYPTAATEVTLKSIERSMYNWKGSEPIMPKLTEGIVQFHNMLEKKEWNERLKYPGGELTTKLIASGSEYSLLMWNEKFAEKFIDCEQIFIDATYSRFPLIAPKKNLRTHSLFTIHALYENNAFPIAWVFMYGRTEAVYRSIFKEVFKKFENYDKIVMCDFEQAMRNAVKDVLPKAVIKGCYFHHVQVIQKTAKDSGLWKQIKDDSVARDHLRLLIAVATLPANKMREGFELVECSLPQKYAEKFEIILHYYDKNWLIKRDPEEVSVWKLRQNTNNYCESYHAWLASHLQRRPKPWKLIVLLLEKMAESERKLKSIEAGIDPSRRNKKNLFSKSLMSEAAEKFEQGAISMKFYLKQMSTELQKRKNNFEVPSDDESSTESESSDQENEDKNLTIKRKSSEKIKSGIPKTIKILSDEVIAKTVKPNAEDGLQIFSMSTKIDIEKIEQMLRQTFCYQET</sequence>
<proteinExistence type="predicted"/>
<evidence type="ECO:0000313" key="4">
    <source>
        <dbReference type="Proteomes" id="UP000786811"/>
    </source>
</evidence>
<dbReference type="InterPro" id="IPR018289">
    <property type="entry name" value="MULE_transposase_dom"/>
</dbReference>
<evidence type="ECO:0000313" key="3">
    <source>
        <dbReference type="EMBL" id="CAG5073434.1"/>
    </source>
</evidence>
<dbReference type="OrthoDB" id="90756at2759"/>
<dbReference type="EMBL" id="CAJNRD030001114">
    <property type="protein sequence ID" value="CAG5073434.1"/>
    <property type="molecule type" value="Genomic_DNA"/>
</dbReference>
<feature type="region of interest" description="Disordered" evidence="1">
    <location>
        <begin position="389"/>
        <end position="420"/>
    </location>
</feature>
<organism evidence="3 4">
    <name type="scientific">Cotesia congregata</name>
    <name type="common">Parasitoid wasp</name>
    <name type="synonym">Apanteles congregatus</name>
    <dbReference type="NCBI Taxonomy" id="51543"/>
    <lineage>
        <taxon>Eukaryota</taxon>
        <taxon>Metazoa</taxon>
        <taxon>Ecdysozoa</taxon>
        <taxon>Arthropoda</taxon>
        <taxon>Hexapoda</taxon>
        <taxon>Insecta</taxon>
        <taxon>Pterygota</taxon>
        <taxon>Neoptera</taxon>
        <taxon>Endopterygota</taxon>
        <taxon>Hymenoptera</taxon>
        <taxon>Apocrita</taxon>
        <taxon>Ichneumonoidea</taxon>
        <taxon>Braconidae</taxon>
        <taxon>Microgastrinae</taxon>
        <taxon>Cotesia</taxon>
    </lineage>
</organism>
<evidence type="ECO:0000256" key="1">
    <source>
        <dbReference type="SAM" id="MobiDB-lite"/>
    </source>
</evidence>
<name>A0A8J2H322_COTCN</name>
<gene>
    <name evidence="3" type="ORF">HICCMSTLAB_LOCUS377</name>
</gene>
<dbReference type="Pfam" id="PF10551">
    <property type="entry name" value="MULE"/>
    <property type="match status" value="1"/>
</dbReference>
<accession>A0A8J2H322</accession>
<feature type="domain" description="MULE transposase" evidence="2">
    <location>
        <begin position="129"/>
        <end position="210"/>
    </location>
</feature>
<evidence type="ECO:0000259" key="2">
    <source>
        <dbReference type="Pfam" id="PF10551"/>
    </source>
</evidence>
<protein>
    <recommendedName>
        <fullName evidence="2">MULE transposase domain-containing protein</fullName>
    </recommendedName>
</protein>
<feature type="compositionally biased region" description="Acidic residues" evidence="1">
    <location>
        <begin position="395"/>
        <end position="411"/>
    </location>
</feature>
<keyword evidence="4" id="KW-1185">Reference proteome</keyword>
<dbReference type="Proteomes" id="UP000786811">
    <property type="component" value="Unassembled WGS sequence"/>
</dbReference>
<dbReference type="AlphaFoldDB" id="A0A8J2H322"/>
<comment type="caution">
    <text evidence="3">The sequence shown here is derived from an EMBL/GenBank/DDBJ whole genome shotgun (WGS) entry which is preliminary data.</text>
</comment>
<reference evidence="3" key="1">
    <citation type="submission" date="2021-04" db="EMBL/GenBank/DDBJ databases">
        <authorList>
            <person name="Chebbi M.A.C M."/>
        </authorList>
    </citation>
    <scope>NUCLEOTIDE SEQUENCE</scope>
</reference>